<proteinExistence type="inferred from homology"/>
<reference evidence="7" key="1">
    <citation type="journal article" date="2013" name="Genome Biol.">
        <title>Comparative genomics of the core and accessory genomes of 48 Sinorhizobium strains comprising five genospecies.</title>
        <authorList>
            <person name="Sugawara M."/>
            <person name="Epstein B."/>
            <person name="Badgley B.D."/>
            <person name="Unno T."/>
            <person name="Xu L."/>
            <person name="Reese J."/>
            <person name="Gyaneshwar P."/>
            <person name="Denny R."/>
            <person name="Mudge J."/>
            <person name="Bharti A.K."/>
            <person name="Farmer A.D."/>
            <person name="May G.D."/>
            <person name="Woodward J.E."/>
            <person name="Medigue C."/>
            <person name="Vallenet D."/>
            <person name="Lajus A."/>
            <person name="Rouy Z."/>
            <person name="Martinez-Vaz B."/>
            <person name="Tiffin P."/>
            <person name="Young N.D."/>
            <person name="Sadowsky M.J."/>
        </authorList>
    </citation>
    <scope>NUCLEOTIDE SEQUENCE</scope>
    <source>
        <strain evidence="7">M30</strain>
    </source>
</reference>
<evidence type="ECO:0000256" key="4">
    <source>
        <dbReference type="RuleBase" id="RU003719"/>
    </source>
</evidence>
<sequence length="324" mass="34626">MEFRNVKPDLLLVEPMMPFVMDELQRNYTVHRLYQAADRPALEAALPSIRAVATGGGAGLSNEWMEKLPSLGIIAINGVGTDKVDLARARRRNIDVTTTQGVLADDVADLGIALMLAVLRRVGDGDRLVREGRWAAGEQLPLGHSPKGKRIGVLGLGQIGRALASRAEAFGMSVRYWNRSTLSGVDWIAHQSPVDLARDSDVLAVCVAASAATQNIVDASLLQALGPEGIVVNVARGNVVDEDALIEALKSGTIAGAGLDVFVNEPAIRSEFHTTPNTVLMPHQGSATVETRMAMGKLVLANLAAHFAGEKAPKHRQLKREKTS</sequence>
<dbReference type="GO" id="GO:0030267">
    <property type="term" value="F:glyoxylate reductase (NADPH) activity"/>
    <property type="evidence" value="ECO:0007669"/>
    <property type="project" value="TreeGrafter"/>
</dbReference>
<comment type="similarity">
    <text evidence="4">Belongs to the D-isomer specific 2-hydroxyacid dehydrogenase family.</text>
</comment>
<keyword evidence="2 4" id="KW-0560">Oxidoreductase</keyword>
<dbReference type="InterPro" id="IPR036291">
    <property type="entry name" value="NAD(P)-bd_dom_sf"/>
</dbReference>
<evidence type="ECO:0000259" key="5">
    <source>
        <dbReference type="Pfam" id="PF00389"/>
    </source>
</evidence>
<evidence type="ECO:0000313" key="7">
    <source>
        <dbReference type="EMBL" id="MQW02974.1"/>
    </source>
</evidence>
<dbReference type="InterPro" id="IPR050223">
    <property type="entry name" value="D-isomer_2-hydroxyacid_DH"/>
</dbReference>
<dbReference type="PANTHER" id="PTHR10996:SF178">
    <property type="entry name" value="2-HYDROXYACID DEHYDROGENASE YGL185C-RELATED"/>
    <property type="match status" value="1"/>
</dbReference>
<gene>
    <name evidence="7" type="ORF">GHK45_03825</name>
</gene>
<evidence type="ECO:0000256" key="3">
    <source>
        <dbReference type="ARBA" id="ARBA00023027"/>
    </source>
</evidence>
<feature type="domain" description="D-isomer specific 2-hydroxyacid dehydrogenase NAD-binding" evidence="6">
    <location>
        <begin position="112"/>
        <end position="285"/>
    </location>
</feature>
<dbReference type="AlphaFoldDB" id="A0A6A7ZJA9"/>
<keyword evidence="3" id="KW-0520">NAD</keyword>
<dbReference type="CDD" id="cd12156">
    <property type="entry name" value="HPPR"/>
    <property type="match status" value="1"/>
</dbReference>
<dbReference type="GO" id="GO:0005829">
    <property type="term" value="C:cytosol"/>
    <property type="evidence" value="ECO:0007669"/>
    <property type="project" value="TreeGrafter"/>
</dbReference>
<dbReference type="Pfam" id="PF02826">
    <property type="entry name" value="2-Hacid_dh_C"/>
    <property type="match status" value="1"/>
</dbReference>
<dbReference type="Pfam" id="PF00389">
    <property type="entry name" value="2-Hacid_dh"/>
    <property type="match status" value="1"/>
</dbReference>
<protein>
    <submittedName>
        <fullName evidence="7">2-hydroxyacid dehydrogenase</fullName>
    </submittedName>
</protein>
<dbReference type="PROSITE" id="PS00065">
    <property type="entry name" value="D_2_HYDROXYACID_DH_1"/>
    <property type="match status" value="1"/>
</dbReference>
<dbReference type="PANTHER" id="PTHR10996">
    <property type="entry name" value="2-HYDROXYACID DEHYDROGENASE-RELATED"/>
    <property type="match status" value="1"/>
</dbReference>
<dbReference type="SUPFAM" id="SSF52283">
    <property type="entry name" value="Formate/glycerate dehydrogenase catalytic domain-like"/>
    <property type="match status" value="1"/>
</dbReference>
<dbReference type="SUPFAM" id="SSF51735">
    <property type="entry name" value="NAD(P)-binding Rossmann-fold domains"/>
    <property type="match status" value="1"/>
</dbReference>
<evidence type="ECO:0000256" key="2">
    <source>
        <dbReference type="ARBA" id="ARBA00023002"/>
    </source>
</evidence>
<evidence type="ECO:0000259" key="6">
    <source>
        <dbReference type="Pfam" id="PF02826"/>
    </source>
</evidence>
<dbReference type="FunFam" id="3.40.50.720:FF:000213">
    <property type="entry name" value="Putative 2-hydroxyacid dehydrogenase"/>
    <property type="match status" value="1"/>
</dbReference>
<dbReference type="Gene3D" id="3.40.50.720">
    <property type="entry name" value="NAD(P)-binding Rossmann-like Domain"/>
    <property type="match status" value="2"/>
</dbReference>
<dbReference type="GO" id="GO:0016618">
    <property type="term" value="F:hydroxypyruvate reductase [NAD(P)H] activity"/>
    <property type="evidence" value="ECO:0007669"/>
    <property type="project" value="TreeGrafter"/>
</dbReference>
<dbReference type="GO" id="GO:0051287">
    <property type="term" value="F:NAD binding"/>
    <property type="evidence" value="ECO:0007669"/>
    <property type="project" value="InterPro"/>
</dbReference>
<dbReference type="EMBL" id="WISP01000032">
    <property type="protein sequence ID" value="MQW02974.1"/>
    <property type="molecule type" value="Genomic_DNA"/>
</dbReference>
<keyword evidence="1" id="KW-0521">NADP</keyword>
<comment type="caution">
    <text evidence="7">The sequence shown here is derived from an EMBL/GenBank/DDBJ whole genome shotgun (WGS) entry which is preliminary data.</text>
</comment>
<evidence type="ECO:0000256" key="1">
    <source>
        <dbReference type="ARBA" id="ARBA00022857"/>
    </source>
</evidence>
<accession>A0A6A7ZJA9</accession>
<dbReference type="InterPro" id="IPR006140">
    <property type="entry name" value="D-isomer_DH_NAD-bd"/>
</dbReference>
<dbReference type="InterPro" id="IPR006139">
    <property type="entry name" value="D-isomer_2_OHA_DH_cat_dom"/>
</dbReference>
<dbReference type="InterPro" id="IPR029752">
    <property type="entry name" value="D-isomer_DH_CS1"/>
</dbReference>
<organism evidence="7">
    <name type="scientific">Rhizobium meliloti</name>
    <name type="common">Ensifer meliloti</name>
    <name type="synonym">Sinorhizobium meliloti</name>
    <dbReference type="NCBI Taxonomy" id="382"/>
    <lineage>
        <taxon>Bacteria</taxon>
        <taxon>Pseudomonadati</taxon>
        <taxon>Pseudomonadota</taxon>
        <taxon>Alphaproteobacteria</taxon>
        <taxon>Hyphomicrobiales</taxon>
        <taxon>Rhizobiaceae</taxon>
        <taxon>Sinorhizobium/Ensifer group</taxon>
        <taxon>Sinorhizobium</taxon>
    </lineage>
</organism>
<feature type="domain" description="D-isomer specific 2-hydroxyacid dehydrogenase catalytic" evidence="5">
    <location>
        <begin position="11"/>
        <end position="313"/>
    </location>
</feature>
<name>A0A6A7ZJA9_RHIML</name>